<keyword evidence="1" id="KW-0812">Transmembrane</keyword>
<feature type="transmembrane region" description="Helical" evidence="1">
    <location>
        <begin position="103"/>
        <end position="123"/>
    </location>
</feature>
<keyword evidence="1" id="KW-0472">Membrane</keyword>
<keyword evidence="3" id="KW-1185">Reference proteome</keyword>
<evidence type="ECO:0000313" key="3">
    <source>
        <dbReference type="Proteomes" id="UP001141327"/>
    </source>
</evidence>
<name>A0ABQ8U6J9_9EUKA</name>
<organism evidence="2 3">
    <name type="scientific">Paratrimastix pyriformis</name>
    <dbReference type="NCBI Taxonomy" id="342808"/>
    <lineage>
        <taxon>Eukaryota</taxon>
        <taxon>Metamonada</taxon>
        <taxon>Preaxostyla</taxon>
        <taxon>Paratrimastigidae</taxon>
        <taxon>Paratrimastix</taxon>
    </lineage>
</organism>
<accession>A0ABQ8U6J9</accession>
<gene>
    <name evidence="2" type="ORF">PAPYR_10186</name>
</gene>
<evidence type="ECO:0000313" key="2">
    <source>
        <dbReference type="EMBL" id="KAJ4454949.1"/>
    </source>
</evidence>
<proteinExistence type="predicted"/>
<reference evidence="2" key="1">
    <citation type="journal article" date="2022" name="bioRxiv">
        <title>Genomics of Preaxostyla Flagellates Illuminates Evolutionary Transitions and the Path Towards Mitochondrial Loss.</title>
        <authorList>
            <person name="Novak L.V.F."/>
            <person name="Treitli S.C."/>
            <person name="Pyrih J."/>
            <person name="Halakuc P."/>
            <person name="Pipaliya S.V."/>
            <person name="Vacek V."/>
            <person name="Brzon O."/>
            <person name="Soukal P."/>
            <person name="Eme L."/>
            <person name="Dacks J.B."/>
            <person name="Karnkowska A."/>
            <person name="Elias M."/>
            <person name="Hampl V."/>
        </authorList>
    </citation>
    <scope>NUCLEOTIDE SEQUENCE</scope>
    <source>
        <strain evidence="2">RCP-MX</strain>
    </source>
</reference>
<evidence type="ECO:0000256" key="1">
    <source>
        <dbReference type="SAM" id="Phobius"/>
    </source>
</evidence>
<protein>
    <submittedName>
        <fullName evidence="2">Uncharacterized protein</fullName>
    </submittedName>
</protein>
<feature type="transmembrane region" description="Helical" evidence="1">
    <location>
        <begin position="42"/>
        <end position="63"/>
    </location>
</feature>
<comment type="caution">
    <text evidence="2">The sequence shown here is derived from an EMBL/GenBank/DDBJ whole genome shotgun (WGS) entry which is preliminary data.</text>
</comment>
<dbReference type="Proteomes" id="UP001141327">
    <property type="component" value="Unassembled WGS sequence"/>
</dbReference>
<dbReference type="EMBL" id="JAPMOS010000126">
    <property type="protein sequence ID" value="KAJ4454949.1"/>
    <property type="molecule type" value="Genomic_DNA"/>
</dbReference>
<feature type="transmembrane region" description="Helical" evidence="1">
    <location>
        <begin position="75"/>
        <end position="97"/>
    </location>
</feature>
<keyword evidence="1" id="KW-1133">Transmembrane helix</keyword>
<sequence length="233" mass="24572">MKCSINPYKGLNTPAKKVMTMMLICLGLKALGYLIFYIATIYAGFACVTVGSALMLVTFNKNLRKAHAIFGRRFVIFLILETVCWVTMTIAWIIWMIGQVKAIGAVIPFTIVSLIAALLAFWYEWVLVKGFSSEPANAAGAVAATGVVAVAAVPQSGAGVPIAMPTSAYAPNPMAASPAYGHPHPVVGVPVEVSMAGMPAARPHGVAIQMQPVQPTLTIQMPAQPYPSAAVAL</sequence>